<dbReference type="Gene3D" id="3.20.20.70">
    <property type="entry name" value="Aldolase class I"/>
    <property type="match status" value="1"/>
</dbReference>
<dbReference type="Gene3D" id="3.90.1210.10">
    <property type="entry name" value="Antifreeze-like/N-acetylneuraminic acid synthase C-terminal domain"/>
    <property type="match status" value="1"/>
</dbReference>
<dbReference type="InterPro" id="IPR013785">
    <property type="entry name" value="Aldolase_TIM"/>
</dbReference>
<dbReference type="Pfam" id="PF08666">
    <property type="entry name" value="SAF"/>
    <property type="match status" value="1"/>
</dbReference>
<feature type="non-terminal residue" evidence="2">
    <location>
        <position position="1"/>
    </location>
</feature>
<dbReference type="PANTHER" id="PTHR42966:SF1">
    <property type="entry name" value="SIALIC ACID SYNTHASE"/>
    <property type="match status" value="1"/>
</dbReference>
<dbReference type="SUPFAM" id="SSF51269">
    <property type="entry name" value="AFP III-like domain"/>
    <property type="match status" value="1"/>
</dbReference>
<dbReference type="InterPro" id="IPR051690">
    <property type="entry name" value="PseI-like"/>
</dbReference>
<dbReference type="AlphaFoldDB" id="A0A382H3C9"/>
<dbReference type="GO" id="GO:0016051">
    <property type="term" value="P:carbohydrate biosynthetic process"/>
    <property type="evidence" value="ECO:0007669"/>
    <property type="project" value="InterPro"/>
</dbReference>
<evidence type="ECO:0000259" key="1">
    <source>
        <dbReference type="PROSITE" id="PS50844"/>
    </source>
</evidence>
<dbReference type="InterPro" id="IPR006190">
    <property type="entry name" value="SAF_AFP_Neu5Ac"/>
</dbReference>
<dbReference type="PROSITE" id="PS50844">
    <property type="entry name" value="AFP_LIKE"/>
    <property type="match status" value="1"/>
</dbReference>
<gene>
    <name evidence="2" type="ORF">METZ01_LOCUS234479</name>
</gene>
<dbReference type="InterPro" id="IPR013974">
    <property type="entry name" value="SAF"/>
</dbReference>
<dbReference type="InterPro" id="IPR013132">
    <property type="entry name" value="PseI/NeuA/B-like_N"/>
</dbReference>
<feature type="domain" description="AFP-like" evidence="1">
    <location>
        <begin position="209"/>
        <end position="269"/>
    </location>
</feature>
<reference evidence="2" key="1">
    <citation type="submission" date="2018-05" db="EMBL/GenBank/DDBJ databases">
        <authorList>
            <person name="Lanie J.A."/>
            <person name="Ng W.-L."/>
            <person name="Kazmierczak K.M."/>
            <person name="Andrzejewski T.M."/>
            <person name="Davidsen T.M."/>
            <person name="Wayne K.J."/>
            <person name="Tettelin H."/>
            <person name="Glass J.I."/>
            <person name="Rusch D."/>
            <person name="Podicherti R."/>
            <person name="Tsui H.-C.T."/>
            <person name="Winkler M.E."/>
        </authorList>
    </citation>
    <scope>NUCLEOTIDE SEQUENCE</scope>
</reference>
<proteinExistence type="predicted"/>
<sequence>QWEELIGIVRNNGKELMLLLNDTKAIDFASKFNPEMIEIHSVCLNVPRLQRAVIENIDKKAKVVIGIGGCSLDEVKKAVQFFHEREIVLMFGFQNYPTKYENVNLGKIRKIQALYPGKKFGYADHTSWDEDNNELITLLVSANGMDFIEKHVTTDYGKERCDYSAAISIEQLNMLYKKIKLLENLYGDGSMLLNKAEEDYSKYGPMKMAAIAKHDLVKGSKLTMGDVHFCRTSQSTGISQIDLLQVIGNKLVEDVKINQVIDWNHIRER</sequence>
<dbReference type="EMBL" id="UINC01058868">
    <property type="protein sequence ID" value="SVB81625.1"/>
    <property type="molecule type" value="Genomic_DNA"/>
</dbReference>
<evidence type="ECO:0000313" key="2">
    <source>
        <dbReference type="EMBL" id="SVB81625.1"/>
    </source>
</evidence>
<dbReference type="SUPFAM" id="SSF51569">
    <property type="entry name" value="Aldolase"/>
    <property type="match status" value="1"/>
</dbReference>
<dbReference type="GO" id="GO:0047444">
    <property type="term" value="F:N-acylneuraminate-9-phosphate synthase activity"/>
    <property type="evidence" value="ECO:0007669"/>
    <property type="project" value="TreeGrafter"/>
</dbReference>
<dbReference type="Pfam" id="PF03102">
    <property type="entry name" value="NeuB"/>
    <property type="match status" value="1"/>
</dbReference>
<dbReference type="InterPro" id="IPR036732">
    <property type="entry name" value="AFP_Neu5c_C_sf"/>
</dbReference>
<name>A0A382H3C9_9ZZZZ</name>
<accession>A0A382H3C9</accession>
<organism evidence="2">
    <name type="scientific">marine metagenome</name>
    <dbReference type="NCBI Taxonomy" id="408172"/>
    <lineage>
        <taxon>unclassified sequences</taxon>
        <taxon>metagenomes</taxon>
        <taxon>ecological metagenomes</taxon>
    </lineage>
</organism>
<dbReference type="PANTHER" id="PTHR42966">
    <property type="entry name" value="N-ACETYLNEURAMINATE SYNTHASE"/>
    <property type="match status" value="1"/>
</dbReference>
<protein>
    <recommendedName>
        <fullName evidence="1">AFP-like domain-containing protein</fullName>
    </recommendedName>
</protein>